<keyword evidence="2" id="KW-1185">Reference proteome</keyword>
<reference evidence="1 2" key="1">
    <citation type="journal article" date="2019" name="Sci. Rep.">
        <title>Orb-weaving spider Araneus ventricosus genome elucidates the spidroin gene catalogue.</title>
        <authorList>
            <person name="Kono N."/>
            <person name="Nakamura H."/>
            <person name="Ohtoshi R."/>
            <person name="Moran D.A.P."/>
            <person name="Shinohara A."/>
            <person name="Yoshida Y."/>
            <person name="Fujiwara M."/>
            <person name="Mori M."/>
            <person name="Tomita M."/>
            <person name="Arakawa K."/>
        </authorList>
    </citation>
    <scope>NUCLEOTIDE SEQUENCE [LARGE SCALE GENOMIC DNA]</scope>
</reference>
<protein>
    <recommendedName>
        <fullName evidence="3">RNase H type-1 domain-containing protein</fullName>
    </recommendedName>
</protein>
<dbReference type="InterPro" id="IPR036397">
    <property type="entry name" value="RNaseH_sf"/>
</dbReference>
<evidence type="ECO:0000313" key="1">
    <source>
        <dbReference type="EMBL" id="GBO09999.1"/>
    </source>
</evidence>
<organism evidence="1 2">
    <name type="scientific">Araneus ventricosus</name>
    <name type="common">Orbweaver spider</name>
    <name type="synonym">Epeira ventricosa</name>
    <dbReference type="NCBI Taxonomy" id="182803"/>
    <lineage>
        <taxon>Eukaryota</taxon>
        <taxon>Metazoa</taxon>
        <taxon>Ecdysozoa</taxon>
        <taxon>Arthropoda</taxon>
        <taxon>Chelicerata</taxon>
        <taxon>Arachnida</taxon>
        <taxon>Araneae</taxon>
        <taxon>Araneomorphae</taxon>
        <taxon>Entelegynae</taxon>
        <taxon>Araneoidea</taxon>
        <taxon>Araneidae</taxon>
        <taxon>Araneus</taxon>
    </lineage>
</organism>
<dbReference type="SUPFAM" id="SSF53098">
    <property type="entry name" value="Ribonuclease H-like"/>
    <property type="match status" value="1"/>
</dbReference>
<dbReference type="AlphaFoldDB" id="A0A4Y2UAE5"/>
<evidence type="ECO:0008006" key="3">
    <source>
        <dbReference type="Google" id="ProtNLM"/>
    </source>
</evidence>
<accession>A0A4Y2UAE5</accession>
<dbReference type="EMBL" id="BGPR01035255">
    <property type="protein sequence ID" value="GBO09999.1"/>
    <property type="molecule type" value="Genomic_DNA"/>
</dbReference>
<name>A0A4Y2UAE5_ARAVE</name>
<sequence>MAESVGFGVIEDAYSHTLPIFTAEVTAILYARQPISSDEYRNFCLNTDSECFATTEIILLFLSPGQIMVQLPSLSGRGSHIVFCWVPSYVGIKGNELVGRAAKSPTIPFMFHFATCRGKSNVISKENGKKFAHKS</sequence>
<gene>
    <name evidence="1" type="ORF">AVEN_246359_1</name>
</gene>
<dbReference type="Proteomes" id="UP000499080">
    <property type="component" value="Unassembled WGS sequence"/>
</dbReference>
<evidence type="ECO:0000313" key="2">
    <source>
        <dbReference type="Proteomes" id="UP000499080"/>
    </source>
</evidence>
<dbReference type="GO" id="GO:0003676">
    <property type="term" value="F:nucleic acid binding"/>
    <property type="evidence" value="ECO:0007669"/>
    <property type="project" value="InterPro"/>
</dbReference>
<dbReference type="Gene3D" id="3.30.420.10">
    <property type="entry name" value="Ribonuclease H-like superfamily/Ribonuclease H"/>
    <property type="match status" value="1"/>
</dbReference>
<dbReference type="InterPro" id="IPR012337">
    <property type="entry name" value="RNaseH-like_sf"/>
</dbReference>
<comment type="caution">
    <text evidence="1">The sequence shown here is derived from an EMBL/GenBank/DDBJ whole genome shotgun (WGS) entry which is preliminary data.</text>
</comment>
<proteinExistence type="predicted"/>